<dbReference type="Proteomes" id="UP000243217">
    <property type="component" value="Unassembled WGS sequence"/>
</dbReference>
<dbReference type="PRINTS" id="PR00926">
    <property type="entry name" value="MITOCARRIER"/>
</dbReference>
<accession>A0A1V9ZD23</accession>
<evidence type="ECO:0000256" key="8">
    <source>
        <dbReference type="SAM" id="Phobius"/>
    </source>
</evidence>
<keyword evidence="10" id="KW-1185">Reference proteome</keyword>
<feature type="repeat" description="Solcar" evidence="6">
    <location>
        <begin position="499"/>
        <end position="585"/>
    </location>
</feature>
<dbReference type="EMBL" id="JNBS01002010">
    <property type="protein sequence ID" value="OQR95896.1"/>
    <property type="molecule type" value="Genomic_DNA"/>
</dbReference>
<gene>
    <name evidence="9" type="ORF">THRCLA_07473</name>
</gene>
<feature type="repeat" description="Solcar" evidence="6">
    <location>
        <begin position="393"/>
        <end position="490"/>
    </location>
</feature>
<dbReference type="InterPro" id="IPR002067">
    <property type="entry name" value="MCP"/>
</dbReference>
<evidence type="ECO:0000313" key="10">
    <source>
        <dbReference type="Proteomes" id="UP000243217"/>
    </source>
</evidence>
<proteinExistence type="inferred from homology"/>
<evidence type="ECO:0000256" key="3">
    <source>
        <dbReference type="ARBA" id="ARBA00022692"/>
    </source>
</evidence>
<dbReference type="PROSITE" id="PS50920">
    <property type="entry name" value="SOLCAR"/>
    <property type="match status" value="5"/>
</dbReference>
<dbReference type="Gene3D" id="1.50.40.10">
    <property type="entry name" value="Mitochondrial carrier domain"/>
    <property type="match status" value="3"/>
</dbReference>
<evidence type="ECO:0000256" key="6">
    <source>
        <dbReference type="PROSITE-ProRule" id="PRU00282"/>
    </source>
</evidence>
<name>A0A1V9ZD23_9STRA</name>
<feature type="transmembrane region" description="Helical" evidence="8">
    <location>
        <begin position="465"/>
        <end position="487"/>
    </location>
</feature>
<comment type="caution">
    <text evidence="9">The sequence shown here is derived from an EMBL/GenBank/DDBJ whole genome shotgun (WGS) entry which is preliminary data.</text>
</comment>
<dbReference type="GO" id="GO:0016020">
    <property type="term" value="C:membrane"/>
    <property type="evidence" value="ECO:0007669"/>
    <property type="project" value="UniProtKB-SubCell"/>
</dbReference>
<evidence type="ECO:0000256" key="5">
    <source>
        <dbReference type="ARBA" id="ARBA00023136"/>
    </source>
</evidence>
<organism evidence="9 10">
    <name type="scientific">Thraustotheca clavata</name>
    <dbReference type="NCBI Taxonomy" id="74557"/>
    <lineage>
        <taxon>Eukaryota</taxon>
        <taxon>Sar</taxon>
        <taxon>Stramenopiles</taxon>
        <taxon>Oomycota</taxon>
        <taxon>Saprolegniomycetes</taxon>
        <taxon>Saprolegniales</taxon>
        <taxon>Achlyaceae</taxon>
        <taxon>Thraustotheca</taxon>
    </lineage>
</organism>
<keyword evidence="3 6" id="KW-0812">Transmembrane</keyword>
<protein>
    <submittedName>
        <fullName evidence="9">Mitochondrial Carrier (MC) Family</fullName>
    </submittedName>
</protein>
<dbReference type="GO" id="GO:0055085">
    <property type="term" value="P:transmembrane transport"/>
    <property type="evidence" value="ECO:0007669"/>
    <property type="project" value="InterPro"/>
</dbReference>
<dbReference type="InterPro" id="IPR023395">
    <property type="entry name" value="MCP_dom_sf"/>
</dbReference>
<evidence type="ECO:0000313" key="9">
    <source>
        <dbReference type="EMBL" id="OQR95896.1"/>
    </source>
</evidence>
<dbReference type="OrthoDB" id="448427at2759"/>
<sequence length="591" mass="64251">MQQEAVDASLVSLQRPHANAYTTFLANMISGSVAGAVTDSILLPFDTINLRIKIQSAETPKYTGIWNAWKTIVREEGVRGLFGGLGTTLMMAPINTGIYYAAYEVGKSCLVPIFPKEQEPVAHFIAGCFSEFCSSITNIPSEVIKSRMQMGKNPRLATGDLTKQTTNYNGTFHAVSSIIRFEDQSPSTTETIAIGAVAGAGAAFITNPLDVVTLRLMVQGENQLYYGIRHCLQESIAKDGLSLLWKGSIIRMMSTVPNTGISFGTRRLEHTSSIIKMQQSQDSRSSSWQLPIASAQLTLLKNLVSGSVAGAVTDSVLLPFDTVNLRIKVQCTSTPKYSGILHAWQTIIKEEGVRGFFGGLSTTLLMAPINTGIYYAAYEVGKSTLTSVIPKEQESIAYFSAGAFSELCSSLTNVPTEVMKARMQLGQNPKNATGGWSKYTSNYRGTHHAASSIIRKEGISGLYSGYWSCLAVDASYAGFCFVFYEALKKRFRNTMDRSPSGAETVVIGALSGAGAAILTNPLDIVTLRLMTQGTHKIYRGVFHCLQRSIAEEGVRLLWKGSATRMMSTIPSTGISFGVYETVKDLLYDDHE</sequence>
<dbReference type="AlphaFoldDB" id="A0A1V9ZD23"/>
<keyword evidence="2 7" id="KW-0813">Transport</keyword>
<evidence type="ECO:0000256" key="2">
    <source>
        <dbReference type="ARBA" id="ARBA00022448"/>
    </source>
</evidence>
<dbReference type="InterPro" id="IPR018108">
    <property type="entry name" value="MCP_transmembrane"/>
</dbReference>
<feature type="repeat" description="Solcar" evidence="6">
    <location>
        <begin position="22"/>
        <end position="109"/>
    </location>
</feature>
<evidence type="ECO:0000256" key="4">
    <source>
        <dbReference type="ARBA" id="ARBA00022737"/>
    </source>
</evidence>
<keyword evidence="4" id="KW-0677">Repeat</keyword>
<dbReference type="Pfam" id="PF00153">
    <property type="entry name" value="Mito_carr"/>
    <property type="match status" value="6"/>
</dbReference>
<comment type="subcellular location">
    <subcellularLocation>
        <location evidence="1">Membrane</location>
        <topology evidence="1">Multi-pass membrane protein</topology>
    </subcellularLocation>
</comment>
<keyword evidence="5 6" id="KW-0472">Membrane</keyword>
<keyword evidence="8" id="KW-1133">Transmembrane helix</keyword>
<reference evidence="9 10" key="1">
    <citation type="journal article" date="2014" name="Genome Biol. Evol.">
        <title>The secreted proteins of Achlya hypogyna and Thraustotheca clavata identify the ancestral oomycete secretome and reveal gene acquisitions by horizontal gene transfer.</title>
        <authorList>
            <person name="Misner I."/>
            <person name="Blouin N."/>
            <person name="Leonard G."/>
            <person name="Richards T.A."/>
            <person name="Lane C.E."/>
        </authorList>
    </citation>
    <scope>NUCLEOTIDE SEQUENCE [LARGE SCALE GENOMIC DNA]</scope>
    <source>
        <strain evidence="9 10">ATCC 34112</strain>
    </source>
</reference>
<evidence type="ECO:0000256" key="1">
    <source>
        <dbReference type="ARBA" id="ARBA00004141"/>
    </source>
</evidence>
<comment type="similarity">
    <text evidence="7">Belongs to the mitochondrial carrier (TC 2.A.29) family.</text>
</comment>
<dbReference type="SUPFAM" id="SSF103506">
    <property type="entry name" value="Mitochondrial carrier"/>
    <property type="match status" value="3"/>
</dbReference>
<feature type="repeat" description="Solcar" evidence="6">
    <location>
        <begin position="186"/>
        <end position="272"/>
    </location>
</feature>
<evidence type="ECO:0000256" key="7">
    <source>
        <dbReference type="RuleBase" id="RU000488"/>
    </source>
</evidence>
<dbReference type="PANTHER" id="PTHR24089">
    <property type="entry name" value="SOLUTE CARRIER FAMILY 25"/>
    <property type="match status" value="1"/>
</dbReference>
<feature type="repeat" description="Solcar" evidence="6">
    <location>
        <begin position="297"/>
        <end position="384"/>
    </location>
</feature>